<keyword evidence="3" id="KW-1185">Reference proteome</keyword>
<name>A0A317CLP2_9GAMM</name>
<dbReference type="RefSeq" id="WP_109836892.1">
    <property type="nucleotide sequence ID" value="NZ_QGKM01000013.1"/>
</dbReference>
<dbReference type="EMBL" id="QGKM01000013">
    <property type="protein sequence ID" value="PWQ99131.1"/>
    <property type="molecule type" value="Genomic_DNA"/>
</dbReference>
<reference evidence="2 3" key="1">
    <citation type="submission" date="2018-05" db="EMBL/GenBank/DDBJ databases">
        <title>Leucothrix arctica sp. nov., isolated from Arctic seawater.</title>
        <authorList>
            <person name="Choi A."/>
            <person name="Baek K."/>
        </authorList>
    </citation>
    <scope>NUCLEOTIDE SEQUENCE [LARGE SCALE GENOMIC DNA]</scope>
    <source>
        <strain evidence="2 3">JCM 18388</strain>
    </source>
</reference>
<organism evidence="2 3">
    <name type="scientific">Leucothrix pacifica</name>
    <dbReference type="NCBI Taxonomy" id="1247513"/>
    <lineage>
        <taxon>Bacteria</taxon>
        <taxon>Pseudomonadati</taxon>
        <taxon>Pseudomonadota</taxon>
        <taxon>Gammaproteobacteria</taxon>
        <taxon>Thiotrichales</taxon>
        <taxon>Thiotrichaceae</taxon>
        <taxon>Leucothrix</taxon>
    </lineage>
</organism>
<dbReference type="SUPFAM" id="SSF47240">
    <property type="entry name" value="Ferritin-like"/>
    <property type="match status" value="1"/>
</dbReference>
<dbReference type="AlphaFoldDB" id="A0A317CLP2"/>
<gene>
    <name evidence="2" type="ORF">DKW60_06770</name>
</gene>
<dbReference type="OrthoDB" id="5622072at2"/>
<dbReference type="CDD" id="cd00657">
    <property type="entry name" value="Ferritin_like"/>
    <property type="match status" value="1"/>
</dbReference>
<proteinExistence type="predicted"/>
<evidence type="ECO:0008006" key="4">
    <source>
        <dbReference type="Google" id="ProtNLM"/>
    </source>
</evidence>
<accession>A0A317CLP2</accession>
<sequence length="371" mass="40759">MNQRQFKLILRNAVLAAIPLSAQSGCMTAADSVKKDDEPIKIDNPCRTGESTRKSATEAYSAQIDLVKEPISAQQCIALCQEAFQKNRIGGQTDFAKLEKIQASDCSTKTQPFTSRPFRAPPLAEPSTLVSCQIEYTAIHSPYTCPKVVPGRMPNGIQINDRNDTTQSSIASYLANMAAMETAAITAFEYLVRELTAYGAPETLIAQAQQAVDEEKRHAEMAGLLAAAHEATVPAVQIDDFMLRSMYEIALENAIEGCVNETFAAACGIWQSEYAQMPVFKKIIGYITDEEISHAALSWEIHHWLMPQLTPMQQQAISKAQIKAVDELMTSFRQKGDPAQQSAFGLPDEASASVILSQLQQSTWRDIPSVH</sequence>
<keyword evidence="1" id="KW-0732">Signal</keyword>
<evidence type="ECO:0000313" key="3">
    <source>
        <dbReference type="Proteomes" id="UP000245539"/>
    </source>
</evidence>
<feature type="signal peptide" evidence="1">
    <location>
        <begin position="1"/>
        <end position="29"/>
    </location>
</feature>
<evidence type="ECO:0000313" key="2">
    <source>
        <dbReference type="EMBL" id="PWQ99131.1"/>
    </source>
</evidence>
<protein>
    <recommendedName>
        <fullName evidence="4">Ferritin-like domain-containing protein</fullName>
    </recommendedName>
</protein>
<dbReference type="InterPro" id="IPR009078">
    <property type="entry name" value="Ferritin-like_SF"/>
</dbReference>
<evidence type="ECO:0000256" key="1">
    <source>
        <dbReference type="SAM" id="SignalP"/>
    </source>
</evidence>
<feature type="chain" id="PRO_5016343905" description="Ferritin-like domain-containing protein" evidence="1">
    <location>
        <begin position="30"/>
        <end position="371"/>
    </location>
</feature>
<comment type="caution">
    <text evidence="2">The sequence shown here is derived from an EMBL/GenBank/DDBJ whole genome shotgun (WGS) entry which is preliminary data.</text>
</comment>
<dbReference type="Proteomes" id="UP000245539">
    <property type="component" value="Unassembled WGS sequence"/>
</dbReference>